<dbReference type="Pfam" id="PF18913">
    <property type="entry name" value="FBPase_C"/>
    <property type="match status" value="1"/>
</dbReference>
<name>A0A0H2M8M7_VARPD</name>
<dbReference type="PIRSF" id="PIRSF000904">
    <property type="entry name" value="FBPtase_SBPase"/>
    <property type="match status" value="1"/>
</dbReference>
<evidence type="ECO:0000256" key="9">
    <source>
        <dbReference type="ARBA" id="ARBA00023277"/>
    </source>
</evidence>
<evidence type="ECO:0000256" key="4">
    <source>
        <dbReference type="ARBA" id="ARBA00013093"/>
    </source>
</evidence>
<feature type="binding site" evidence="12">
    <location>
        <begin position="120"/>
        <end position="123"/>
    </location>
    <ligand>
        <name>substrate</name>
    </ligand>
</feature>
<dbReference type="NCBIfam" id="NF006779">
    <property type="entry name" value="PRK09293.1-3"/>
    <property type="match status" value="1"/>
</dbReference>
<dbReference type="EMBL" id="JZWI01000001">
    <property type="protein sequence ID" value="KLN58703.1"/>
    <property type="molecule type" value="Genomic_DNA"/>
</dbReference>
<gene>
    <name evidence="16" type="primary">fbp1</name>
    <name evidence="12" type="synonym">fbp</name>
    <name evidence="16" type="ORF">VPARA_00650</name>
</gene>
<dbReference type="GO" id="GO:0006002">
    <property type="term" value="P:fructose 6-phosphate metabolic process"/>
    <property type="evidence" value="ECO:0007669"/>
    <property type="project" value="TreeGrafter"/>
</dbReference>
<dbReference type="InterPro" id="IPR028343">
    <property type="entry name" value="FBPtase"/>
</dbReference>
<dbReference type="PRINTS" id="PR00115">
    <property type="entry name" value="F16BPHPHTASE"/>
</dbReference>
<feature type="binding site" evidence="12">
    <location>
        <position position="117"/>
    </location>
    <ligand>
        <name>Mg(2+)</name>
        <dbReference type="ChEBI" id="CHEBI:18420"/>
        <label>2</label>
    </ligand>
</feature>
<evidence type="ECO:0000256" key="11">
    <source>
        <dbReference type="ARBA" id="ARBA00081210"/>
    </source>
</evidence>
<evidence type="ECO:0000256" key="5">
    <source>
        <dbReference type="ARBA" id="ARBA00022490"/>
    </source>
</evidence>
<keyword evidence="5 12" id="KW-0963">Cytoplasm</keyword>
<dbReference type="CDD" id="cd00354">
    <property type="entry name" value="FBPase"/>
    <property type="match status" value="1"/>
</dbReference>
<proteinExistence type="inferred from homology"/>
<dbReference type="NCBIfam" id="NF006780">
    <property type="entry name" value="PRK09293.1-4"/>
    <property type="match status" value="1"/>
</dbReference>
<dbReference type="PIRSF" id="PIRSF500210">
    <property type="entry name" value="FBPtase"/>
    <property type="match status" value="1"/>
</dbReference>
<evidence type="ECO:0000313" key="16">
    <source>
        <dbReference type="EMBL" id="KLN58703.1"/>
    </source>
</evidence>
<evidence type="ECO:0000256" key="6">
    <source>
        <dbReference type="ARBA" id="ARBA00022723"/>
    </source>
</evidence>
<dbReference type="InterPro" id="IPR033391">
    <property type="entry name" value="FBPase_N"/>
</dbReference>
<evidence type="ECO:0000259" key="15">
    <source>
        <dbReference type="Pfam" id="PF18913"/>
    </source>
</evidence>
<evidence type="ECO:0000256" key="8">
    <source>
        <dbReference type="ARBA" id="ARBA00022842"/>
    </source>
</evidence>
<dbReference type="GO" id="GO:0006094">
    <property type="term" value="P:gluconeogenesis"/>
    <property type="evidence" value="ECO:0007669"/>
    <property type="project" value="UniProtKB-UniRule"/>
</dbReference>
<dbReference type="GO" id="GO:0030388">
    <property type="term" value="P:fructose 1,6-bisphosphate metabolic process"/>
    <property type="evidence" value="ECO:0007669"/>
    <property type="project" value="TreeGrafter"/>
</dbReference>
<evidence type="ECO:0000313" key="17">
    <source>
        <dbReference type="Proteomes" id="UP000035170"/>
    </source>
</evidence>
<keyword evidence="8 12" id="KW-0460">Magnesium</keyword>
<dbReference type="InterPro" id="IPR000146">
    <property type="entry name" value="FBPase_class-1"/>
</dbReference>
<feature type="domain" description="Fructose-1-6-bisphosphatase class I N-terminal" evidence="14">
    <location>
        <begin position="8"/>
        <end position="198"/>
    </location>
</feature>
<comment type="caution">
    <text evidence="12">Lacks conserved residue(s) required for the propagation of feature annotation.</text>
</comment>
<accession>A0A0H2M8M7</accession>
<dbReference type="Pfam" id="PF00316">
    <property type="entry name" value="FBPase"/>
    <property type="match status" value="1"/>
</dbReference>
<evidence type="ECO:0000256" key="12">
    <source>
        <dbReference type="HAMAP-Rule" id="MF_01855"/>
    </source>
</evidence>
<dbReference type="PATRIC" id="fig|34073.19.peg.62"/>
<comment type="pathway">
    <text evidence="2">Carbohydrate biosynthesis; Calvin cycle.</text>
</comment>
<dbReference type="EC" id="3.1.3.11" evidence="4 12"/>
<comment type="subcellular location">
    <subcellularLocation>
        <location evidence="12">Cytoplasm</location>
    </subcellularLocation>
</comment>
<feature type="binding site" evidence="12">
    <location>
        <position position="120"/>
    </location>
    <ligand>
        <name>Mg(2+)</name>
        <dbReference type="ChEBI" id="CHEBI:18420"/>
        <label>2</label>
    </ligand>
</feature>
<evidence type="ECO:0000256" key="3">
    <source>
        <dbReference type="ARBA" id="ARBA00010941"/>
    </source>
</evidence>
<dbReference type="Gene3D" id="3.40.190.80">
    <property type="match status" value="1"/>
</dbReference>
<feature type="binding site" evidence="12">
    <location>
        <position position="94"/>
    </location>
    <ligand>
        <name>Mg(2+)</name>
        <dbReference type="ChEBI" id="CHEBI:18420"/>
        <label>1</label>
    </ligand>
</feature>
<evidence type="ECO:0000256" key="7">
    <source>
        <dbReference type="ARBA" id="ARBA00022801"/>
    </source>
</evidence>
<evidence type="ECO:0000256" key="10">
    <source>
        <dbReference type="ARBA" id="ARBA00072069"/>
    </source>
</evidence>
<comment type="cofactor">
    <cofactor evidence="12">
        <name>Mg(2+)</name>
        <dbReference type="ChEBI" id="CHEBI:18420"/>
    </cofactor>
    <text evidence="12">Binds 2 magnesium ions per subunit.</text>
</comment>
<comment type="subunit">
    <text evidence="12">Homotetramer.</text>
</comment>
<dbReference type="FunFam" id="3.40.190.80:FF:000011">
    <property type="entry name" value="Fructose-1,6-bisphosphatase class 1"/>
    <property type="match status" value="1"/>
</dbReference>
<feature type="binding site" evidence="12">
    <location>
        <position position="284"/>
    </location>
    <ligand>
        <name>Mg(2+)</name>
        <dbReference type="ChEBI" id="CHEBI:18420"/>
        <label>2</label>
    </ligand>
</feature>
<evidence type="ECO:0000256" key="2">
    <source>
        <dbReference type="ARBA" id="ARBA00005215"/>
    </source>
</evidence>
<evidence type="ECO:0000256" key="1">
    <source>
        <dbReference type="ARBA" id="ARBA00001273"/>
    </source>
</evidence>
<organism evidence="16 17">
    <name type="scientific">Variovorax paradoxus</name>
    <dbReference type="NCBI Taxonomy" id="34073"/>
    <lineage>
        <taxon>Bacteria</taxon>
        <taxon>Pseudomonadati</taxon>
        <taxon>Pseudomonadota</taxon>
        <taxon>Betaproteobacteria</taxon>
        <taxon>Burkholderiales</taxon>
        <taxon>Comamonadaceae</taxon>
        <taxon>Variovorax</taxon>
    </lineage>
</organism>
<feature type="binding site" evidence="12">
    <location>
        <position position="212"/>
    </location>
    <ligand>
        <name>substrate</name>
    </ligand>
</feature>
<reference evidence="16 17" key="1">
    <citation type="submission" date="2015-03" db="EMBL/GenBank/DDBJ databases">
        <title>Genome sequence of Variovorax paradoxus TBEA6.</title>
        <authorList>
            <person name="Poehlein A."/>
            <person name="Schuldes J."/>
            <person name="Wuebbeler J.H."/>
            <person name="Hiessl S."/>
            <person name="Steinbuechel A."/>
            <person name="Daniel R."/>
        </authorList>
    </citation>
    <scope>NUCLEOTIDE SEQUENCE [LARGE SCALE GENOMIC DNA]</scope>
    <source>
        <strain evidence="16 17">TBEA6</strain>
    </source>
</reference>
<dbReference type="GO" id="GO:0005986">
    <property type="term" value="P:sucrose biosynthetic process"/>
    <property type="evidence" value="ECO:0007669"/>
    <property type="project" value="TreeGrafter"/>
</dbReference>
<feature type="binding site" evidence="12">
    <location>
        <position position="117"/>
    </location>
    <ligand>
        <name>Mg(2+)</name>
        <dbReference type="ChEBI" id="CHEBI:18420"/>
        <label>1</label>
    </ligand>
</feature>
<dbReference type="FunFam" id="3.30.540.10:FF:000002">
    <property type="entry name" value="Fructose-1,6-bisphosphatase class 1"/>
    <property type="match status" value="1"/>
</dbReference>
<protein>
    <recommendedName>
        <fullName evidence="10 12">Fructose-1,6-bisphosphatase class 1</fullName>
        <shortName evidence="12">FBPase class 1</shortName>
        <ecNumber evidence="4 12">3.1.3.11</ecNumber>
    </recommendedName>
    <alternativeName>
        <fullName evidence="11 12">D-fructose-1,6-bisphosphate 1-phosphohydrolase class 1</fullName>
    </alternativeName>
</protein>
<feature type="binding site" evidence="12">
    <location>
        <position position="119"/>
    </location>
    <ligand>
        <name>Mg(2+)</name>
        <dbReference type="ChEBI" id="CHEBI:18420"/>
        <label>1</label>
    </ligand>
</feature>
<comment type="similarity">
    <text evidence="3 12 13">Belongs to the FBPase class 1 family.</text>
</comment>
<keyword evidence="6 12" id="KW-0479">Metal-binding</keyword>
<dbReference type="HAMAP" id="MF_01855">
    <property type="entry name" value="FBPase_class1"/>
    <property type="match status" value="1"/>
</dbReference>
<keyword evidence="9 12" id="KW-0119">Carbohydrate metabolism</keyword>
<dbReference type="RefSeq" id="WP_047782866.1">
    <property type="nucleotide sequence ID" value="NZ_CAXUSR020000001.1"/>
</dbReference>
<dbReference type="Proteomes" id="UP000035170">
    <property type="component" value="Unassembled WGS sequence"/>
</dbReference>
<dbReference type="PANTHER" id="PTHR11556">
    <property type="entry name" value="FRUCTOSE-1,6-BISPHOSPHATASE-RELATED"/>
    <property type="match status" value="1"/>
</dbReference>
<dbReference type="InterPro" id="IPR044015">
    <property type="entry name" value="FBPase_C_dom"/>
</dbReference>
<dbReference type="PANTHER" id="PTHR11556:SF35">
    <property type="entry name" value="SEDOHEPTULOSE-1,7-BISPHOSPHATASE, CHLOROPLASTIC"/>
    <property type="match status" value="1"/>
</dbReference>
<sequence length="358" mass="39171">MPIAGKATLTQYIIEERRRHPGATGALNALITDVSLACKAISRKVALGALGDVLGSASTQNVQGEEQKTLDVLSNDMFLRANEWGGHVAGMVSEEMEEPYLPPQQQYPRGKYLLLFDPLDGSSNIDVNVAVGSIFSILRAPTPEADAKPEDFLQPGTEQVGAGYAIYGPSTMLVLTLGNGTHAFTLDPQLGEWVLSHPNLSIPRQTSEFAINASNSRFWEPAVKRYVDECLAGKEGPRGIDFNMRWIASLVAETHRILMRGGVFMYPRDSKESGRDGRLRLLYEANPISFLIEQAGGMASTGRRRLMAVEPESIHQRIGFVFGSSDEVARVEAYHSEEPQDTYQAPLFGKRGLFATAA</sequence>
<keyword evidence="17" id="KW-1185">Reference proteome</keyword>
<dbReference type="GO" id="GO:0006000">
    <property type="term" value="P:fructose metabolic process"/>
    <property type="evidence" value="ECO:0007669"/>
    <property type="project" value="TreeGrafter"/>
</dbReference>
<feature type="domain" description="Fructose-1-6-bisphosphatase class 1 C-terminal" evidence="15">
    <location>
        <begin position="202"/>
        <end position="335"/>
    </location>
</feature>
<dbReference type="SUPFAM" id="SSF56655">
    <property type="entry name" value="Carbohydrate phosphatase"/>
    <property type="match status" value="1"/>
</dbReference>
<dbReference type="InterPro" id="IPR020548">
    <property type="entry name" value="Fructose_bisphosphatase_AS"/>
</dbReference>
<keyword evidence="7 12" id="KW-0378">Hydrolase</keyword>
<evidence type="ECO:0000259" key="14">
    <source>
        <dbReference type="Pfam" id="PF00316"/>
    </source>
</evidence>
<dbReference type="GO" id="GO:0000287">
    <property type="term" value="F:magnesium ion binding"/>
    <property type="evidence" value="ECO:0007669"/>
    <property type="project" value="UniProtKB-UniRule"/>
</dbReference>
<dbReference type="GO" id="GO:0042132">
    <property type="term" value="F:fructose 1,6-bisphosphate 1-phosphatase activity"/>
    <property type="evidence" value="ECO:0007669"/>
    <property type="project" value="UniProtKB-UniRule"/>
</dbReference>
<dbReference type="Gene3D" id="3.30.540.10">
    <property type="entry name" value="Fructose-1,6-Bisphosphatase, subunit A, domain 1"/>
    <property type="match status" value="1"/>
</dbReference>
<comment type="catalytic activity">
    <reaction evidence="1 12">
        <text>beta-D-fructose 1,6-bisphosphate + H2O = beta-D-fructose 6-phosphate + phosphate</text>
        <dbReference type="Rhea" id="RHEA:11064"/>
        <dbReference type="ChEBI" id="CHEBI:15377"/>
        <dbReference type="ChEBI" id="CHEBI:32966"/>
        <dbReference type="ChEBI" id="CHEBI:43474"/>
        <dbReference type="ChEBI" id="CHEBI:57634"/>
        <dbReference type="EC" id="3.1.3.11"/>
    </reaction>
</comment>
<dbReference type="GO" id="GO:0005829">
    <property type="term" value="C:cytosol"/>
    <property type="evidence" value="ECO:0007669"/>
    <property type="project" value="TreeGrafter"/>
</dbReference>
<dbReference type="NCBIfam" id="NF006778">
    <property type="entry name" value="PRK09293.1-1"/>
    <property type="match status" value="1"/>
</dbReference>
<dbReference type="PROSITE" id="PS00124">
    <property type="entry name" value="FBPASE"/>
    <property type="match status" value="1"/>
</dbReference>
<dbReference type="AlphaFoldDB" id="A0A0H2M8M7"/>
<comment type="caution">
    <text evidence="16">The sequence shown here is derived from an EMBL/GenBank/DDBJ whole genome shotgun (WGS) entry which is preliminary data.</text>
</comment>
<evidence type="ECO:0000256" key="13">
    <source>
        <dbReference type="RuleBase" id="RU000508"/>
    </source>
</evidence>